<evidence type="ECO:0000313" key="1">
    <source>
        <dbReference type="EMBL" id="AGS53592.1"/>
    </source>
</evidence>
<dbReference type="GO" id="GO:0003677">
    <property type="term" value="F:DNA binding"/>
    <property type="evidence" value="ECO:0007669"/>
    <property type="project" value="InterPro"/>
</dbReference>
<proteinExistence type="predicted"/>
<reference evidence="1" key="1">
    <citation type="submission" date="2012-03" db="EMBL/GenBank/DDBJ databases">
        <title>Functional metagenomics reveals considerable lignocellulase gene clusters in the gut microbiome of a wood-feeding higher termite.</title>
        <authorList>
            <person name="Liu N."/>
        </authorList>
    </citation>
    <scope>NUCLEOTIDE SEQUENCE</scope>
</reference>
<name>A0A806K190_9BACT</name>
<accession>A0A806K190</accession>
<sequence>MLVLSNSEYNNVSKDVIVVAITSNLLQNGIKISNNDMSVGFLPKASVVKIDKVYTLEQSIVIKKIGKVNECVSKDVFDEFVKLINVSVKTISSAQRTLSVTYASP</sequence>
<organism evidence="1">
    <name type="scientific">uncultured bacterium contig00070</name>
    <dbReference type="NCBI Taxonomy" id="1181551"/>
    <lineage>
        <taxon>Bacteria</taxon>
        <taxon>environmental samples</taxon>
    </lineage>
</organism>
<dbReference type="SUPFAM" id="SSF50118">
    <property type="entry name" value="Cell growth inhibitor/plasmid maintenance toxic component"/>
    <property type="match status" value="1"/>
</dbReference>
<protein>
    <submittedName>
        <fullName evidence="1">Uncharacterized protein</fullName>
    </submittedName>
</protein>
<dbReference type="InterPro" id="IPR003477">
    <property type="entry name" value="PemK-like"/>
</dbReference>
<dbReference type="AlphaFoldDB" id="A0A806K190"/>
<dbReference type="InterPro" id="IPR011067">
    <property type="entry name" value="Plasmid_toxin/cell-grow_inhib"/>
</dbReference>
<dbReference type="Pfam" id="PF02452">
    <property type="entry name" value="PemK_toxin"/>
    <property type="match status" value="1"/>
</dbReference>
<dbReference type="Gene3D" id="2.30.30.110">
    <property type="match status" value="1"/>
</dbReference>
<dbReference type="EMBL" id="JQ844237">
    <property type="protein sequence ID" value="AGS53592.1"/>
    <property type="molecule type" value="Genomic_DNA"/>
</dbReference>